<evidence type="ECO:0000256" key="1">
    <source>
        <dbReference type="ARBA" id="ARBA00004651"/>
    </source>
</evidence>
<sequence length="319" mass="35846">MNQFLMFRLVRGIITILVAVTVTFLVLRVMPGDPTTMMLDPRMTEEARQQLLKDFGLDKDLATQYFIYLKQLFVHFDLGISFVYRSPVFDVILARLPWTLLLMGGSMIVTTSIGIPLGVNAAYHKGTLLDRFISMFSTFGIAVFIPWLGIVLLYCFGYKIPLFPIGGARTPGIEGWDHILDVAHHLILPMLTLTIINLANSVLFMRARMVDVLNEDYIRTARAKGLRERVVVWRHAVRNGMLPTVTMIGLQVGSLLGGAILTETVFAYPGIGRLIYEAVKEHDYPVLQGTFLMLAITVVVVNLVTDLIYTRLDPKITIN</sequence>
<gene>
    <name evidence="9" type="ORF">EDM56_14040</name>
</gene>
<dbReference type="PANTHER" id="PTHR43163:SF6">
    <property type="entry name" value="DIPEPTIDE TRANSPORT SYSTEM PERMEASE PROTEIN DPPB-RELATED"/>
    <property type="match status" value="1"/>
</dbReference>
<dbReference type="InterPro" id="IPR045621">
    <property type="entry name" value="BPD_transp_1_N"/>
</dbReference>
<dbReference type="Pfam" id="PF19300">
    <property type="entry name" value="BPD_transp_1_N"/>
    <property type="match status" value="1"/>
</dbReference>
<dbReference type="PANTHER" id="PTHR43163">
    <property type="entry name" value="DIPEPTIDE TRANSPORT SYSTEM PERMEASE PROTEIN DPPB-RELATED"/>
    <property type="match status" value="1"/>
</dbReference>
<proteinExistence type="inferred from homology"/>
<dbReference type="Proteomes" id="UP000271031">
    <property type="component" value="Unassembled WGS sequence"/>
</dbReference>
<keyword evidence="3" id="KW-1003">Cell membrane</keyword>
<evidence type="ECO:0000259" key="8">
    <source>
        <dbReference type="PROSITE" id="PS50928"/>
    </source>
</evidence>
<keyword evidence="2 7" id="KW-0813">Transport</keyword>
<dbReference type="AlphaFoldDB" id="A0A3M8DHU1"/>
<dbReference type="SUPFAM" id="SSF161098">
    <property type="entry name" value="MetI-like"/>
    <property type="match status" value="1"/>
</dbReference>
<name>A0A3M8DHU1_9BACL</name>
<dbReference type="Pfam" id="PF00528">
    <property type="entry name" value="BPD_transp_1"/>
    <property type="match status" value="1"/>
</dbReference>
<dbReference type="CDD" id="cd06261">
    <property type="entry name" value="TM_PBP2"/>
    <property type="match status" value="1"/>
</dbReference>
<accession>A0A3M8DHU1</accession>
<evidence type="ECO:0000256" key="6">
    <source>
        <dbReference type="ARBA" id="ARBA00023136"/>
    </source>
</evidence>
<feature type="transmembrane region" description="Helical" evidence="7">
    <location>
        <begin position="186"/>
        <end position="205"/>
    </location>
</feature>
<evidence type="ECO:0000256" key="7">
    <source>
        <dbReference type="RuleBase" id="RU363032"/>
    </source>
</evidence>
<keyword evidence="5 7" id="KW-1133">Transmembrane helix</keyword>
<feature type="domain" description="ABC transmembrane type-1" evidence="8">
    <location>
        <begin position="96"/>
        <end position="309"/>
    </location>
</feature>
<evidence type="ECO:0000313" key="10">
    <source>
        <dbReference type="Proteomes" id="UP000271031"/>
    </source>
</evidence>
<feature type="transmembrane region" description="Helical" evidence="7">
    <location>
        <begin position="291"/>
        <end position="309"/>
    </location>
</feature>
<dbReference type="RefSeq" id="WP_122918532.1">
    <property type="nucleotide sequence ID" value="NZ_RHHQ01000011.1"/>
</dbReference>
<dbReference type="Gene3D" id="1.10.3720.10">
    <property type="entry name" value="MetI-like"/>
    <property type="match status" value="1"/>
</dbReference>
<evidence type="ECO:0000256" key="2">
    <source>
        <dbReference type="ARBA" id="ARBA00022448"/>
    </source>
</evidence>
<dbReference type="GO" id="GO:0005886">
    <property type="term" value="C:plasma membrane"/>
    <property type="evidence" value="ECO:0007669"/>
    <property type="project" value="UniProtKB-SubCell"/>
</dbReference>
<dbReference type="OrthoDB" id="24153at2"/>
<evidence type="ECO:0000256" key="5">
    <source>
        <dbReference type="ARBA" id="ARBA00022989"/>
    </source>
</evidence>
<dbReference type="InterPro" id="IPR035906">
    <property type="entry name" value="MetI-like_sf"/>
</dbReference>
<feature type="transmembrane region" description="Helical" evidence="7">
    <location>
        <begin position="132"/>
        <end position="154"/>
    </location>
</feature>
<dbReference type="InterPro" id="IPR000515">
    <property type="entry name" value="MetI-like"/>
</dbReference>
<dbReference type="GO" id="GO:0055085">
    <property type="term" value="P:transmembrane transport"/>
    <property type="evidence" value="ECO:0007669"/>
    <property type="project" value="InterPro"/>
</dbReference>
<evidence type="ECO:0000256" key="4">
    <source>
        <dbReference type="ARBA" id="ARBA00022692"/>
    </source>
</evidence>
<protein>
    <submittedName>
        <fullName evidence="9">ABC transporter permease</fullName>
    </submittedName>
</protein>
<dbReference type="EMBL" id="RHHQ01000011">
    <property type="protein sequence ID" value="RNB87690.1"/>
    <property type="molecule type" value="Genomic_DNA"/>
</dbReference>
<feature type="transmembrane region" description="Helical" evidence="7">
    <location>
        <begin position="248"/>
        <end position="271"/>
    </location>
</feature>
<feature type="transmembrane region" description="Helical" evidence="7">
    <location>
        <begin position="12"/>
        <end position="30"/>
    </location>
</feature>
<feature type="transmembrane region" description="Helical" evidence="7">
    <location>
        <begin position="98"/>
        <end position="120"/>
    </location>
</feature>
<organism evidence="9 10">
    <name type="scientific">Brevibacillus fluminis</name>
    <dbReference type="NCBI Taxonomy" id="511487"/>
    <lineage>
        <taxon>Bacteria</taxon>
        <taxon>Bacillati</taxon>
        <taxon>Bacillota</taxon>
        <taxon>Bacilli</taxon>
        <taxon>Bacillales</taxon>
        <taxon>Paenibacillaceae</taxon>
        <taxon>Brevibacillus</taxon>
    </lineage>
</organism>
<comment type="caution">
    <text evidence="9">The sequence shown here is derived from an EMBL/GenBank/DDBJ whole genome shotgun (WGS) entry which is preliminary data.</text>
</comment>
<comment type="subcellular location">
    <subcellularLocation>
        <location evidence="1 7">Cell membrane</location>
        <topology evidence="1 7">Multi-pass membrane protein</topology>
    </subcellularLocation>
</comment>
<keyword evidence="4 7" id="KW-0812">Transmembrane</keyword>
<evidence type="ECO:0000313" key="9">
    <source>
        <dbReference type="EMBL" id="RNB87690.1"/>
    </source>
</evidence>
<comment type="similarity">
    <text evidence="7">Belongs to the binding-protein-dependent transport system permease family.</text>
</comment>
<keyword evidence="6 7" id="KW-0472">Membrane</keyword>
<keyword evidence="10" id="KW-1185">Reference proteome</keyword>
<dbReference type="PROSITE" id="PS50928">
    <property type="entry name" value="ABC_TM1"/>
    <property type="match status" value="1"/>
</dbReference>
<reference evidence="9 10" key="1">
    <citation type="submission" date="2018-10" db="EMBL/GenBank/DDBJ databases">
        <title>Phylogenomics of Brevibacillus.</title>
        <authorList>
            <person name="Dunlap C."/>
        </authorList>
    </citation>
    <scope>NUCLEOTIDE SEQUENCE [LARGE SCALE GENOMIC DNA]</scope>
    <source>
        <strain evidence="9 10">JCM 15716</strain>
    </source>
</reference>
<evidence type="ECO:0000256" key="3">
    <source>
        <dbReference type="ARBA" id="ARBA00022475"/>
    </source>
</evidence>